<evidence type="ECO:0000256" key="4">
    <source>
        <dbReference type="ARBA" id="ARBA00022917"/>
    </source>
</evidence>
<dbReference type="EMBL" id="FLRD01000092">
    <property type="protein sequence ID" value="SBT36285.1"/>
    <property type="molecule type" value="Genomic_DNA"/>
</dbReference>
<dbReference type="NCBIfam" id="TIGR00231">
    <property type="entry name" value="small_GTP"/>
    <property type="match status" value="1"/>
</dbReference>
<evidence type="ECO:0000256" key="7">
    <source>
        <dbReference type="ARBA" id="ARBA00044105"/>
    </source>
</evidence>
<evidence type="ECO:0000313" key="12">
    <source>
        <dbReference type="EMBL" id="SBT36285.1"/>
    </source>
</evidence>
<evidence type="ECO:0000256" key="3">
    <source>
        <dbReference type="ARBA" id="ARBA00022741"/>
    </source>
</evidence>
<dbReference type="CDD" id="cd01887">
    <property type="entry name" value="IF2_eIF5B"/>
    <property type="match status" value="1"/>
</dbReference>
<dbReference type="Pfam" id="PF22042">
    <property type="entry name" value="EF-G_D2"/>
    <property type="match status" value="1"/>
</dbReference>
<dbReference type="InterPro" id="IPR015760">
    <property type="entry name" value="TIF_IF2"/>
</dbReference>
<feature type="region of interest" description="Disordered" evidence="9">
    <location>
        <begin position="728"/>
        <end position="753"/>
    </location>
</feature>
<dbReference type="SUPFAM" id="SSF50447">
    <property type="entry name" value="Translation proteins"/>
    <property type="match status" value="2"/>
</dbReference>
<dbReference type="SUPFAM" id="SSF52156">
    <property type="entry name" value="Initiation factor IF2/eIF5b, domain 3"/>
    <property type="match status" value="1"/>
</dbReference>
<reference evidence="12" key="1">
    <citation type="submission" date="2016-05" db="EMBL/GenBank/DDBJ databases">
        <authorList>
            <person name="Lavstsen T."/>
            <person name="Jespersen J.S."/>
        </authorList>
    </citation>
    <scope>NUCLEOTIDE SEQUENCE [LARGE SCALE GENOMIC DNA]</scope>
</reference>
<dbReference type="PROSITE" id="PS51722">
    <property type="entry name" value="G_TR_2"/>
    <property type="match status" value="1"/>
</dbReference>
<feature type="domain" description="S1 motif" evidence="10">
    <location>
        <begin position="344"/>
        <end position="415"/>
    </location>
</feature>
<feature type="coiled-coil region" evidence="8">
    <location>
        <begin position="776"/>
        <end position="815"/>
    </location>
</feature>
<proteinExistence type="inferred from homology"/>
<dbReference type="GO" id="GO:0003676">
    <property type="term" value="F:nucleic acid binding"/>
    <property type="evidence" value="ECO:0007669"/>
    <property type="project" value="InterPro"/>
</dbReference>
<organism evidence="12 15">
    <name type="scientific">Plasmodium ovale wallikeri</name>
    <dbReference type="NCBI Taxonomy" id="864142"/>
    <lineage>
        <taxon>Eukaryota</taxon>
        <taxon>Sar</taxon>
        <taxon>Alveolata</taxon>
        <taxon>Apicomplexa</taxon>
        <taxon>Aconoidasida</taxon>
        <taxon>Haemosporida</taxon>
        <taxon>Plasmodiidae</taxon>
        <taxon>Plasmodium</taxon>
        <taxon>Plasmodium (Plasmodium)</taxon>
    </lineage>
</organism>
<comment type="similarity">
    <text evidence="1">Belongs to the TRAFAC class translation factor GTPase superfamily. Classic translation factor GTPase family. IF-2 subfamily.</text>
</comment>
<evidence type="ECO:0000313" key="13">
    <source>
        <dbReference type="EMBL" id="SBT36705.1"/>
    </source>
</evidence>
<keyword evidence="8" id="KW-0175">Coiled coil</keyword>
<evidence type="ECO:0000256" key="1">
    <source>
        <dbReference type="ARBA" id="ARBA00007733"/>
    </source>
</evidence>
<dbReference type="Pfam" id="PF00009">
    <property type="entry name" value="GTP_EFTU"/>
    <property type="match status" value="1"/>
</dbReference>
<dbReference type="GO" id="GO:0003924">
    <property type="term" value="F:GTPase activity"/>
    <property type="evidence" value="ECO:0007669"/>
    <property type="project" value="InterPro"/>
</dbReference>
<dbReference type="Proteomes" id="UP000078550">
    <property type="component" value="Unassembled WGS sequence"/>
</dbReference>
<reference evidence="14 15" key="2">
    <citation type="submission" date="2016-05" db="EMBL/GenBank/DDBJ databases">
        <authorList>
            <person name="Naeem Raeece"/>
        </authorList>
    </citation>
    <scope>NUCLEOTIDE SEQUENCE [LARGE SCALE GENOMIC DNA]</scope>
</reference>
<feature type="region of interest" description="Disordered" evidence="9">
    <location>
        <begin position="1136"/>
        <end position="1230"/>
    </location>
</feature>
<feature type="compositionally biased region" description="Low complexity" evidence="9">
    <location>
        <begin position="208"/>
        <end position="217"/>
    </location>
</feature>
<feature type="compositionally biased region" description="Basic and acidic residues" evidence="9">
    <location>
        <begin position="1145"/>
        <end position="1158"/>
    </location>
</feature>
<keyword evidence="3" id="KW-0547">Nucleotide-binding</keyword>
<dbReference type="SMART" id="SM00316">
    <property type="entry name" value="S1"/>
    <property type="match status" value="1"/>
</dbReference>
<dbReference type="InterPro" id="IPR027417">
    <property type="entry name" value="P-loop_NTPase"/>
</dbReference>
<comment type="function">
    <text evidence="6">One of the essential components for the initiation of protein synthesis. Protects formylmethionyl-tRNA from spontaneous hydrolysis and promotes its binding to the 30S ribosomal subunits. Also involved in the hydrolysis of GTP during the formation of the 70S ribosomal complex.</text>
</comment>
<evidence type="ECO:0000256" key="5">
    <source>
        <dbReference type="ARBA" id="ARBA00023134"/>
    </source>
</evidence>
<keyword evidence="2" id="KW-0396">Initiation factor</keyword>
<sequence length="1436" mass="161748">MFFTFLRILLVLAAIYGIITTQVKQIFSFKLTQRKSNLIPLGNHAFVQRCGRSCLGDFVQKAIPFNRLNTLARISNGKIHKIYRKNGRYIGEFALEALRTHNSTWGERNLLCLWKRNIKGYISTRNSAFIRWIPLYAKENSHSEGETSVKRRGMNNINGSTRDRRIIERRNLFDDKRENDDVLFERENKSKEDTKRNFYMRHNKSSVNVVSSSNGNSHRYGEENIPKNNHVKGSVEGINIEQKMHQQRYPFRVMRSSVVTTTATATATTRSNAIATTRSNAIATTRSNAIATTRSNAIATTRSNAIATTRSNAIATTRSNAIATTRSNAIATTAAGRADAKNLGKTLEGEVYHVSKDSVFVRIGSIDGYGILFKNKANLGDDIEDMSSYFKVGQKVHVKVLSVNIKRNLYYVGNIIKYNEDIRMDRGDCSKGLITKVCGSYCFVKILKNGSTGYLHKSKLQFGRTQNDRNDTTNLIPTRKDNLALDDERLKRWIQFNNLFNIWDIIDVEIVDQSDNDFKSNYILTIPIGSNTYKKMETFLQSVMNTEREDVKDVIQGVEERHNIYEFPSQWEETRLDNNKGKRKLITNRETFEKEDKKMYIGKGHSKRGKESSPKVKNVSKVYHHGGNISLSEFAKTVKISASSVKKFFVINENKAYSSNYVLSYDQIKRACEYFGIDCSAERVDPFPTGNKGQAHISAGDNAKLLTSEKEEPAQFGKGDNAKLLASEKEEPAQFGKAESAEQLASEKEEPAQFCEGDNAEQLASEKEEQAQFCKAESAEHLASEKEEQAQFCKAESAEHLASEKEEQAQFCKAESAEQFVTRKEGKTPMHVEAATEPEKRNVVVSFIGHINHGKTSLFDCICGTKERNKEHGLITQNIRAFKARVKDGYTFTFIDTPGHEAFMTVRKRGVTISDISILVISGEEGIQEQTVECIHLIKKYNIKVIIAITKIDLITVSIDRILNDLLYHGISTEMNGGNIQVIECSINYENSIDKLLDAIYLESEFINLDVKSNERTHGVILDSYMEKNRIVSINLVQNGKLMINDFFYTGSSYGKIKMIINHENKNVKCAYPSDPVKIIGYSKNSLPVAGDQFFVVDSEEVAKEISDHNRDEMRAAELKNYEYTSVAMDTYKDFILPRGSQRGDSNERNGDSDKNRESSFPNGDSDKNGESCFPNGDSDKNGESCFPNGDSDKNGESRFPNGDSNWSDENNRPSDVGCSDRPSERGDSAHASKLQDVYVNFFVKSDKQGTIDVLRSSILKLRKEDTIFRVQNKIVYANIGDITSSDIAYARSLDAIIIGFNVKLSKNIPKNARKSNCCFLFANVLYELETQVISEMEKRLSTKPKGILKGSARILKIFNIAKLGKVAGCMVTHGTINNNSDVRILRGHKVVYIGKIISLKIVKEEKSQVTQGDECGMGFDNFVDLLPEDVVESYE</sequence>
<dbReference type="InterPro" id="IPR053905">
    <property type="entry name" value="EF-G-like_DII"/>
</dbReference>
<evidence type="ECO:0000259" key="10">
    <source>
        <dbReference type="PROSITE" id="PS50126"/>
    </source>
</evidence>
<accession>A0A1A8YXV3</accession>
<dbReference type="PROSITE" id="PS50126">
    <property type="entry name" value="S1"/>
    <property type="match status" value="1"/>
</dbReference>
<dbReference type="Gene3D" id="2.40.30.10">
    <property type="entry name" value="Translation factors"/>
    <property type="match status" value="2"/>
</dbReference>
<dbReference type="GO" id="GO:0003743">
    <property type="term" value="F:translation initiation factor activity"/>
    <property type="evidence" value="ECO:0007669"/>
    <property type="project" value="UniProtKB-KW"/>
</dbReference>
<dbReference type="CDD" id="cd03692">
    <property type="entry name" value="mtIF2_IVc"/>
    <property type="match status" value="1"/>
</dbReference>
<gene>
    <name evidence="12" type="ORF">POVWA1_031760</name>
    <name evidence="13" type="ORF">POVWA2_031480</name>
</gene>
<evidence type="ECO:0000256" key="6">
    <source>
        <dbReference type="ARBA" id="ARBA00025162"/>
    </source>
</evidence>
<dbReference type="GO" id="GO:0005737">
    <property type="term" value="C:cytoplasm"/>
    <property type="evidence" value="ECO:0007669"/>
    <property type="project" value="TreeGrafter"/>
</dbReference>
<dbReference type="InterPro" id="IPR012340">
    <property type="entry name" value="NA-bd_OB-fold"/>
</dbReference>
<dbReference type="Gene3D" id="2.40.50.140">
    <property type="entry name" value="Nucleic acid-binding proteins"/>
    <property type="match status" value="1"/>
</dbReference>
<keyword evidence="4" id="KW-0648">Protein biosynthesis</keyword>
<dbReference type="FunFam" id="2.40.30.10:FF:000008">
    <property type="entry name" value="Translation initiation factor IF-2"/>
    <property type="match status" value="1"/>
</dbReference>
<dbReference type="InterPro" id="IPR036925">
    <property type="entry name" value="TIF_IF2_dom3_sf"/>
</dbReference>
<keyword evidence="15" id="KW-1185">Reference proteome</keyword>
<dbReference type="InterPro" id="IPR005225">
    <property type="entry name" value="Small_GTP-bd"/>
</dbReference>
<dbReference type="CDD" id="cd03702">
    <property type="entry name" value="IF2_mtIF2_II"/>
    <property type="match status" value="1"/>
</dbReference>
<evidence type="ECO:0000259" key="11">
    <source>
        <dbReference type="PROSITE" id="PS51722"/>
    </source>
</evidence>
<dbReference type="Proteomes" id="UP000078555">
    <property type="component" value="Unassembled WGS sequence"/>
</dbReference>
<keyword evidence="5" id="KW-0342">GTP-binding</keyword>
<dbReference type="Pfam" id="PF11987">
    <property type="entry name" value="IF-2"/>
    <property type="match status" value="1"/>
</dbReference>
<name>A0A1A8YXV3_PLAOA</name>
<dbReference type="PANTHER" id="PTHR43381:SF5">
    <property type="entry name" value="TR-TYPE G DOMAIN-CONTAINING PROTEIN"/>
    <property type="match status" value="1"/>
</dbReference>
<dbReference type="PANTHER" id="PTHR43381">
    <property type="entry name" value="TRANSLATION INITIATION FACTOR IF-2-RELATED"/>
    <property type="match status" value="1"/>
</dbReference>
<dbReference type="InterPro" id="IPR023115">
    <property type="entry name" value="TIF_IF2_dom3"/>
</dbReference>
<feature type="domain" description="Tr-type G" evidence="11">
    <location>
        <begin position="840"/>
        <end position="1009"/>
    </location>
</feature>
<dbReference type="InterPro" id="IPR044145">
    <property type="entry name" value="IF2_II"/>
</dbReference>
<dbReference type="InterPro" id="IPR009000">
    <property type="entry name" value="Transl_B-barrel_sf"/>
</dbReference>
<evidence type="ECO:0000313" key="14">
    <source>
        <dbReference type="Proteomes" id="UP000078550"/>
    </source>
</evidence>
<evidence type="ECO:0000256" key="2">
    <source>
        <dbReference type="ARBA" id="ARBA00022540"/>
    </source>
</evidence>
<evidence type="ECO:0000256" key="9">
    <source>
        <dbReference type="SAM" id="MobiDB-lite"/>
    </source>
</evidence>
<dbReference type="InterPro" id="IPR000795">
    <property type="entry name" value="T_Tr_GTP-bd_dom"/>
</dbReference>
<evidence type="ECO:0000256" key="8">
    <source>
        <dbReference type="SAM" id="Coils"/>
    </source>
</evidence>
<dbReference type="EMBL" id="FLRE01000123">
    <property type="protein sequence ID" value="SBT36705.1"/>
    <property type="molecule type" value="Genomic_DNA"/>
</dbReference>
<protein>
    <recommendedName>
        <fullName evidence="7">Translation initiation factor IF-2, chloroplastic</fullName>
    </recommendedName>
</protein>
<dbReference type="Gene3D" id="3.40.50.300">
    <property type="entry name" value="P-loop containing nucleotide triphosphate hydrolases"/>
    <property type="match status" value="1"/>
</dbReference>
<dbReference type="SUPFAM" id="SSF52540">
    <property type="entry name" value="P-loop containing nucleoside triphosphate hydrolases"/>
    <property type="match status" value="1"/>
</dbReference>
<evidence type="ECO:0000313" key="15">
    <source>
        <dbReference type="Proteomes" id="UP000078555"/>
    </source>
</evidence>
<dbReference type="GO" id="GO:0005525">
    <property type="term" value="F:GTP binding"/>
    <property type="evidence" value="ECO:0007669"/>
    <property type="project" value="UniProtKB-KW"/>
</dbReference>
<dbReference type="InterPro" id="IPR003029">
    <property type="entry name" value="S1_domain"/>
</dbReference>
<dbReference type="SUPFAM" id="SSF50249">
    <property type="entry name" value="Nucleic acid-binding proteins"/>
    <property type="match status" value="1"/>
</dbReference>
<dbReference type="FunFam" id="2.40.30.10:FF:000054">
    <property type="entry name" value="Translation initiation factor IF-2"/>
    <property type="match status" value="1"/>
</dbReference>
<dbReference type="Gene3D" id="3.40.50.10050">
    <property type="entry name" value="Translation initiation factor IF- 2, domain 3"/>
    <property type="match status" value="1"/>
</dbReference>
<feature type="region of interest" description="Disordered" evidence="9">
    <location>
        <begin position="208"/>
        <end position="230"/>
    </location>
</feature>